<dbReference type="PROSITE" id="PS00028">
    <property type="entry name" value="ZINC_FINGER_C2H2_1"/>
    <property type="match status" value="1"/>
</dbReference>
<dbReference type="InterPro" id="IPR036457">
    <property type="entry name" value="PPM-type-like_dom_sf"/>
</dbReference>
<dbReference type="InterPro" id="IPR000719">
    <property type="entry name" value="Prot_kinase_dom"/>
</dbReference>
<dbReference type="GO" id="GO:0005524">
    <property type="term" value="F:ATP binding"/>
    <property type="evidence" value="ECO:0007669"/>
    <property type="project" value="InterPro"/>
</dbReference>
<evidence type="ECO:0000256" key="1">
    <source>
        <dbReference type="SAM" id="MobiDB-lite"/>
    </source>
</evidence>
<organism evidence="4 5">
    <name type="scientific">Triparma retinervis</name>
    <dbReference type="NCBI Taxonomy" id="2557542"/>
    <lineage>
        <taxon>Eukaryota</taxon>
        <taxon>Sar</taxon>
        <taxon>Stramenopiles</taxon>
        <taxon>Ochrophyta</taxon>
        <taxon>Bolidophyceae</taxon>
        <taxon>Parmales</taxon>
        <taxon>Triparmaceae</taxon>
        <taxon>Triparma</taxon>
    </lineage>
</organism>
<evidence type="ECO:0000313" key="4">
    <source>
        <dbReference type="EMBL" id="GMH62695.1"/>
    </source>
</evidence>
<evidence type="ECO:0000259" key="2">
    <source>
        <dbReference type="PROSITE" id="PS50011"/>
    </source>
</evidence>
<feature type="domain" description="PPM-type phosphatase" evidence="3">
    <location>
        <begin position="510"/>
        <end position="764"/>
    </location>
</feature>
<dbReference type="InterPro" id="IPR015655">
    <property type="entry name" value="PP2C"/>
</dbReference>
<proteinExistence type="predicted"/>
<dbReference type="Pfam" id="PF00481">
    <property type="entry name" value="PP2C"/>
    <property type="match status" value="1"/>
</dbReference>
<dbReference type="EMBL" id="BRXZ01001111">
    <property type="protein sequence ID" value="GMH62695.1"/>
    <property type="molecule type" value="Genomic_DNA"/>
</dbReference>
<dbReference type="Pfam" id="PF00069">
    <property type="entry name" value="Pkinase"/>
    <property type="match status" value="1"/>
</dbReference>
<dbReference type="PANTHER" id="PTHR47992">
    <property type="entry name" value="PROTEIN PHOSPHATASE"/>
    <property type="match status" value="1"/>
</dbReference>
<dbReference type="OrthoDB" id="10264738at2759"/>
<dbReference type="GO" id="GO:0004722">
    <property type="term" value="F:protein serine/threonine phosphatase activity"/>
    <property type="evidence" value="ECO:0007669"/>
    <property type="project" value="InterPro"/>
</dbReference>
<gene>
    <name evidence="4" type="ORF">TrRE_jg918</name>
</gene>
<dbReference type="Gene3D" id="3.60.40.10">
    <property type="entry name" value="PPM-type phosphatase domain"/>
    <property type="match status" value="1"/>
</dbReference>
<dbReference type="SUPFAM" id="SSF81606">
    <property type="entry name" value="PP2C-like"/>
    <property type="match status" value="1"/>
</dbReference>
<evidence type="ECO:0000259" key="3">
    <source>
        <dbReference type="PROSITE" id="PS51746"/>
    </source>
</evidence>
<dbReference type="SMART" id="SM00220">
    <property type="entry name" value="S_TKc"/>
    <property type="match status" value="1"/>
</dbReference>
<dbReference type="GO" id="GO:0004672">
    <property type="term" value="F:protein kinase activity"/>
    <property type="evidence" value="ECO:0007669"/>
    <property type="project" value="InterPro"/>
</dbReference>
<dbReference type="PROSITE" id="PS51746">
    <property type="entry name" value="PPM_2"/>
    <property type="match status" value="1"/>
</dbReference>
<evidence type="ECO:0000313" key="5">
    <source>
        <dbReference type="Proteomes" id="UP001165082"/>
    </source>
</evidence>
<protein>
    <submittedName>
        <fullName evidence="4">Uncharacterized protein</fullName>
    </submittedName>
</protein>
<dbReference type="InterPro" id="IPR008271">
    <property type="entry name" value="Ser/Thr_kinase_AS"/>
</dbReference>
<dbReference type="Proteomes" id="UP001165082">
    <property type="component" value="Unassembled WGS sequence"/>
</dbReference>
<dbReference type="CDD" id="cd00143">
    <property type="entry name" value="PP2Cc"/>
    <property type="match status" value="1"/>
</dbReference>
<dbReference type="SUPFAM" id="SSF56112">
    <property type="entry name" value="Protein kinase-like (PK-like)"/>
    <property type="match status" value="1"/>
</dbReference>
<dbReference type="Gene3D" id="1.10.510.10">
    <property type="entry name" value="Transferase(Phosphotransferase) domain 1"/>
    <property type="match status" value="2"/>
</dbReference>
<dbReference type="SMART" id="SM00332">
    <property type="entry name" value="PP2Cc"/>
    <property type="match status" value="1"/>
</dbReference>
<dbReference type="InterPro" id="IPR013087">
    <property type="entry name" value="Znf_C2H2_type"/>
</dbReference>
<sequence length="764" mass="84284">MTLTEDLPRPAVPTHLLDYAYSPPNKYKENPTPFNQGSHGSVFRAHNENGENVVMKRMFARTEALAEAGKREVYFGENIPPHRCVVFFVEHFYRSEPSELWLVFRDHGKSLRQLMYVATATSEAEDTTTTSVIFSPSPLWFKMRRHASTPSGPGPPSGPAPARMFRKILYDILLGAAHLQQNGIVHRDIKPSNVFCHLPTDPKDLEKVQCVLGDFSSGVDAFTLKNYYSSGASKNELTLQYSPPEVLFGEGDSHFENTYDSWSVGVLALEVMLGTPDVFSVDQRTTVLLSTRLRRGGASDEEVERALILASFADFCIYDHEAVVRENMWPVNTEMTLNDNAMVASRCDLGDFRKALLARDQLQKGFSTSSEQLLSLIWQLLQYNPQKRLLPTEALQHPYFTGIEGGDDDDHRLHPSHHAHSHYDPTSPTSFALEKQSTETTIEPPNSDEPTEFKCPLCGKTYDAWNSCHQHVTKRKHGNRCQYIFGESSEEDNPPFTCLSAHSLLPLDESSGYCDIQGRRSVIEDFHSIEISDDGAKFYGVFDGHNGNLAAKFAAKFLISEMKHVASSSSNQSYNNQTISTSFANLNSELLQRHPTDNSGSTATVAVKLPDQLFVANIGDSRAILCSDSGFLRQLTVDHNPSNDDELKRILEAGGEVASAGGVLRVGGLAVSRSFGDSKVEGVISKPHTDSVNISAECPDNSACFAILATDGLWDVVSNGDACTITNDALREVGGTFQDAAQLLTLEAWVRGSKDNIGVCVVDL</sequence>
<accession>A0A9W7A7E9</accession>
<keyword evidence="5" id="KW-1185">Reference proteome</keyword>
<dbReference type="InterPro" id="IPR011009">
    <property type="entry name" value="Kinase-like_dom_sf"/>
</dbReference>
<reference evidence="4" key="1">
    <citation type="submission" date="2022-07" db="EMBL/GenBank/DDBJ databases">
        <title>Genome analysis of Parmales, a sister group of diatoms, reveals the evolutionary specialization of diatoms from phago-mixotrophs to photoautotrophs.</title>
        <authorList>
            <person name="Ban H."/>
            <person name="Sato S."/>
            <person name="Yoshikawa S."/>
            <person name="Kazumasa Y."/>
            <person name="Nakamura Y."/>
            <person name="Ichinomiya M."/>
            <person name="Saitoh K."/>
            <person name="Sato N."/>
            <person name="Blanc-Mathieu R."/>
            <person name="Endo H."/>
            <person name="Kuwata A."/>
            <person name="Ogata H."/>
        </authorList>
    </citation>
    <scope>NUCLEOTIDE SEQUENCE</scope>
</reference>
<comment type="caution">
    <text evidence="4">The sequence shown here is derived from an EMBL/GenBank/DDBJ whole genome shotgun (WGS) entry which is preliminary data.</text>
</comment>
<dbReference type="AlphaFoldDB" id="A0A9W7A7E9"/>
<dbReference type="PROSITE" id="PS00108">
    <property type="entry name" value="PROTEIN_KINASE_ST"/>
    <property type="match status" value="1"/>
</dbReference>
<name>A0A9W7A7E9_9STRA</name>
<feature type="domain" description="Protein kinase" evidence="2">
    <location>
        <begin position="28"/>
        <end position="400"/>
    </location>
</feature>
<feature type="region of interest" description="Disordered" evidence="1">
    <location>
        <begin position="401"/>
        <end position="450"/>
    </location>
</feature>
<dbReference type="PROSITE" id="PS50011">
    <property type="entry name" value="PROTEIN_KINASE_DOM"/>
    <property type="match status" value="1"/>
</dbReference>
<dbReference type="InterPro" id="IPR001932">
    <property type="entry name" value="PPM-type_phosphatase-like_dom"/>
</dbReference>